<evidence type="ECO:0000313" key="1">
    <source>
        <dbReference type="EMBL" id="NYI77560.1"/>
    </source>
</evidence>
<organism evidence="1 2">
    <name type="scientific">Nocardioides panzhihuensis</name>
    <dbReference type="NCBI Taxonomy" id="860243"/>
    <lineage>
        <taxon>Bacteria</taxon>
        <taxon>Bacillati</taxon>
        <taxon>Actinomycetota</taxon>
        <taxon>Actinomycetes</taxon>
        <taxon>Propionibacteriales</taxon>
        <taxon>Nocardioidaceae</taxon>
        <taxon>Nocardioides</taxon>
    </lineage>
</organism>
<dbReference type="EMBL" id="JACBZR010000001">
    <property type="protein sequence ID" value="NYI77560.1"/>
    <property type="molecule type" value="Genomic_DNA"/>
</dbReference>
<protein>
    <submittedName>
        <fullName evidence="1">Uncharacterized protein YbjT (DUF2867 family)</fullName>
    </submittedName>
</protein>
<gene>
    <name evidence="1" type="ORF">BJ988_002208</name>
</gene>
<reference evidence="1 2" key="1">
    <citation type="submission" date="2020-07" db="EMBL/GenBank/DDBJ databases">
        <title>Sequencing the genomes of 1000 actinobacteria strains.</title>
        <authorList>
            <person name="Klenk H.-P."/>
        </authorList>
    </citation>
    <scope>NUCLEOTIDE SEQUENCE [LARGE SCALE GENOMIC DNA]</scope>
    <source>
        <strain evidence="1 2">DSM 26487</strain>
    </source>
</reference>
<dbReference type="AlphaFoldDB" id="A0A7Z0DL35"/>
<proteinExistence type="predicted"/>
<name>A0A7Z0DL35_9ACTN</name>
<sequence length="101" mass="10944">MPFTLLRARLTSCRTAAARLAELTLGRPAGRVADMAGPRTYSLEELQCSYLETVGKRRVRLPIRVPGKAGKAYRAGVNLSSETPAGTETWEEFLAAHVLAA</sequence>
<dbReference type="Proteomes" id="UP000564496">
    <property type="component" value="Unassembled WGS sequence"/>
</dbReference>
<evidence type="ECO:0000313" key="2">
    <source>
        <dbReference type="Proteomes" id="UP000564496"/>
    </source>
</evidence>
<comment type="caution">
    <text evidence="1">The sequence shown here is derived from an EMBL/GenBank/DDBJ whole genome shotgun (WGS) entry which is preliminary data.</text>
</comment>
<accession>A0A7Z0DL35</accession>
<keyword evidence="2" id="KW-1185">Reference proteome</keyword>